<dbReference type="AlphaFoldDB" id="T1FPZ6"/>
<dbReference type="EC" id="3.1.3.48" evidence="2"/>
<dbReference type="GO" id="GO:0005730">
    <property type="term" value="C:nucleolus"/>
    <property type="evidence" value="ECO:0000318"/>
    <property type="project" value="GO_Central"/>
</dbReference>
<dbReference type="GO" id="GO:0004725">
    <property type="term" value="F:protein tyrosine phosphatase activity"/>
    <property type="evidence" value="ECO:0000318"/>
    <property type="project" value="GO_Central"/>
</dbReference>
<dbReference type="GO" id="GO:0000922">
    <property type="term" value="C:spindle pole"/>
    <property type="evidence" value="ECO:0000318"/>
    <property type="project" value="GO_Central"/>
</dbReference>
<dbReference type="STRING" id="6412.T1FPZ6"/>
<dbReference type="InParanoid" id="T1FPZ6"/>
<protein>
    <recommendedName>
        <fullName evidence="2">protein-tyrosine-phosphatase</fullName>
        <ecNumber evidence="2">3.1.3.48</ecNumber>
    </recommendedName>
</protein>
<dbReference type="InterPro" id="IPR016130">
    <property type="entry name" value="Tyr_Pase_AS"/>
</dbReference>
<dbReference type="GO" id="GO:0004722">
    <property type="term" value="F:protein serine/threonine phosphatase activity"/>
    <property type="evidence" value="ECO:0000318"/>
    <property type="project" value="GO_Central"/>
</dbReference>
<dbReference type="CTD" id="20210893"/>
<evidence type="ECO:0000256" key="4">
    <source>
        <dbReference type="ARBA" id="ARBA00022912"/>
    </source>
</evidence>
<dbReference type="PANTHER" id="PTHR23339">
    <property type="entry name" value="TYROSINE SPECIFIC PROTEIN PHOSPHATASE AND DUAL SPECIFICITY PROTEIN PHOSPHATASE"/>
    <property type="match status" value="1"/>
</dbReference>
<feature type="compositionally biased region" description="Low complexity" evidence="5">
    <location>
        <begin position="371"/>
        <end position="386"/>
    </location>
</feature>
<evidence type="ECO:0000313" key="8">
    <source>
        <dbReference type="EMBL" id="ESO06665.1"/>
    </source>
</evidence>
<comment type="similarity">
    <text evidence="1">Belongs to the protein-tyrosine phosphatase family. Non-receptor class CDC14 subfamily.</text>
</comment>
<dbReference type="GO" id="GO:0000226">
    <property type="term" value="P:microtubule cytoskeleton organization"/>
    <property type="evidence" value="ECO:0000318"/>
    <property type="project" value="GO_Central"/>
</dbReference>
<feature type="compositionally biased region" description="Low complexity" evidence="5">
    <location>
        <begin position="546"/>
        <end position="564"/>
    </location>
</feature>
<proteinExistence type="inferred from homology"/>
<dbReference type="EMBL" id="AMQM01000675">
    <property type="status" value="NOT_ANNOTATED_CDS"/>
    <property type="molecule type" value="Genomic_DNA"/>
</dbReference>
<dbReference type="InterPro" id="IPR000387">
    <property type="entry name" value="Tyr_Pase_dom"/>
</dbReference>
<dbReference type="OrthoDB" id="266663at2759"/>
<evidence type="ECO:0000313" key="9">
    <source>
        <dbReference type="EnsemblMetazoa" id="HelroP188439"/>
    </source>
</evidence>
<dbReference type="EMBL" id="KB096324">
    <property type="protein sequence ID" value="ESO06665.1"/>
    <property type="molecule type" value="Genomic_DNA"/>
</dbReference>
<dbReference type="GO" id="GO:0007096">
    <property type="term" value="P:regulation of exit from mitosis"/>
    <property type="evidence" value="ECO:0000318"/>
    <property type="project" value="GO_Central"/>
</dbReference>
<dbReference type="GO" id="GO:0072686">
    <property type="term" value="C:mitotic spindle"/>
    <property type="evidence" value="ECO:0000318"/>
    <property type="project" value="GO_Central"/>
</dbReference>
<feature type="compositionally biased region" description="Polar residues" evidence="5">
    <location>
        <begin position="632"/>
        <end position="647"/>
    </location>
</feature>
<dbReference type="EMBL" id="AMQM01000676">
    <property type="status" value="NOT_ANNOTATED_CDS"/>
    <property type="molecule type" value="Genomic_DNA"/>
</dbReference>
<feature type="compositionally biased region" description="Polar residues" evidence="5">
    <location>
        <begin position="521"/>
        <end position="533"/>
    </location>
</feature>
<evidence type="ECO:0000259" key="6">
    <source>
        <dbReference type="PROSITE" id="PS50054"/>
    </source>
</evidence>
<reference evidence="10" key="1">
    <citation type="submission" date="2012-12" db="EMBL/GenBank/DDBJ databases">
        <authorList>
            <person name="Hellsten U."/>
            <person name="Grimwood J."/>
            <person name="Chapman J.A."/>
            <person name="Shapiro H."/>
            <person name="Aerts A."/>
            <person name="Otillar R.P."/>
            <person name="Terry A.Y."/>
            <person name="Boore J.L."/>
            <person name="Simakov O."/>
            <person name="Marletaz F."/>
            <person name="Cho S.-J."/>
            <person name="Edsinger-Gonzales E."/>
            <person name="Havlak P."/>
            <person name="Kuo D.-H."/>
            <person name="Larsson T."/>
            <person name="Lv J."/>
            <person name="Arendt D."/>
            <person name="Savage R."/>
            <person name="Osoegawa K."/>
            <person name="de Jong P."/>
            <person name="Lindberg D.R."/>
            <person name="Seaver E.C."/>
            <person name="Weisblat D.A."/>
            <person name="Putnam N.H."/>
            <person name="Grigoriev I.V."/>
            <person name="Rokhsar D.S."/>
        </authorList>
    </citation>
    <scope>NUCLEOTIDE SEQUENCE</scope>
</reference>
<reference evidence="8 10" key="2">
    <citation type="journal article" date="2013" name="Nature">
        <title>Insights into bilaterian evolution from three spiralian genomes.</title>
        <authorList>
            <person name="Simakov O."/>
            <person name="Marletaz F."/>
            <person name="Cho S.J."/>
            <person name="Edsinger-Gonzales E."/>
            <person name="Havlak P."/>
            <person name="Hellsten U."/>
            <person name="Kuo D.H."/>
            <person name="Larsson T."/>
            <person name="Lv J."/>
            <person name="Arendt D."/>
            <person name="Savage R."/>
            <person name="Osoegawa K."/>
            <person name="de Jong P."/>
            <person name="Grimwood J."/>
            <person name="Chapman J.A."/>
            <person name="Shapiro H."/>
            <person name="Aerts A."/>
            <person name="Otillar R.P."/>
            <person name="Terry A.Y."/>
            <person name="Boore J.L."/>
            <person name="Grigoriev I.V."/>
            <person name="Lindberg D.R."/>
            <person name="Seaver E.C."/>
            <person name="Weisblat D.A."/>
            <person name="Putnam N.H."/>
            <person name="Rokhsar D.S."/>
        </authorList>
    </citation>
    <scope>NUCLEOTIDE SEQUENCE</scope>
</reference>
<dbReference type="PROSITE" id="PS00383">
    <property type="entry name" value="TYR_PHOSPHATASE_1"/>
    <property type="match status" value="1"/>
</dbReference>
<dbReference type="GO" id="GO:0060271">
    <property type="term" value="P:cilium assembly"/>
    <property type="evidence" value="ECO:0000318"/>
    <property type="project" value="GO_Central"/>
</dbReference>
<feature type="region of interest" description="Disordered" evidence="5">
    <location>
        <begin position="350"/>
        <end position="386"/>
    </location>
</feature>
<dbReference type="InterPro" id="IPR029260">
    <property type="entry name" value="DSPn"/>
</dbReference>
<dbReference type="SMART" id="SM00404">
    <property type="entry name" value="PTPc_motif"/>
    <property type="match status" value="1"/>
</dbReference>
<dbReference type="GeneID" id="20210893"/>
<dbReference type="HOGENOM" id="CLU_017787_2_2_1"/>
<gene>
    <name evidence="9" type="primary">20210893</name>
    <name evidence="8" type="ORF">HELRODRAFT_188439</name>
</gene>
<dbReference type="InterPro" id="IPR020422">
    <property type="entry name" value="TYR_PHOSPHATASE_DUAL_dom"/>
</dbReference>
<organism evidence="9 10">
    <name type="scientific">Helobdella robusta</name>
    <name type="common">Californian leech</name>
    <dbReference type="NCBI Taxonomy" id="6412"/>
    <lineage>
        <taxon>Eukaryota</taxon>
        <taxon>Metazoa</taxon>
        <taxon>Spiralia</taxon>
        <taxon>Lophotrochozoa</taxon>
        <taxon>Annelida</taxon>
        <taxon>Clitellata</taxon>
        <taxon>Hirudinea</taxon>
        <taxon>Rhynchobdellida</taxon>
        <taxon>Glossiphoniidae</taxon>
        <taxon>Helobdella</taxon>
    </lineage>
</organism>
<feature type="region of interest" description="Disordered" evidence="5">
    <location>
        <begin position="521"/>
        <end position="586"/>
    </location>
</feature>
<dbReference type="GO" id="GO:0005737">
    <property type="term" value="C:cytoplasm"/>
    <property type="evidence" value="ECO:0000318"/>
    <property type="project" value="GO_Central"/>
</dbReference>
<evidence type="ECO:0000259" key="7">
    <source>
        <dbReference type="PROSITE" id="PS50056"/>
    </source>
</evidence>
<accession>T1FPZ6</accession>
<reference evidence="9" key="3">
    <citation type="submission" date="2015-06" db="UniProtKB">
        <authorList>
            <consortium name="EnsemblMetazoa"/>
        </authorList>
    </citation>
    <scope>IDENTIFICATION</scope>
</reference>
<dbReference type="Pfam" id="PF22785">
    <property type="entry name" value="Tc-R-P"/>
    <property type="match status" value="1"/>
</dbReference>
<dbReference type="KEGG" id="hro:HELRODRAFT_188439"/>
<dbReference type="Proteomes" id="UP000015101">
    <property type="component" value="Unassembled WGS sequence"/>
</dbReference>
<dbReference type="EnsemblMetazoa" id="HelroT188439">
    <property type="protein sequence ID" value="HelroP188439"/>
    <property type="gene ID" value="HelroG188439"/>
</dbReference>
<dbReference type="GO" id="GO:1902636">
    <property type="term" value="C:kinociliary basal body"/>
    <property type="evidence" value="ECO:0000318"/>
    <property type="project" value="GO_Central"/>
</dbReference>
<keyword evidence="10" id="KW-1185">Reference proteome</keyword>
<dbReference type="SUPFAM" id="SSF52799">
    <property type="entry name" value="(Phosphotyrosine protein) phosphatases II"/>
    <property type="match status" value="2"/>
</dbReference>
<dbReference type="InterPro" id="IPR029021">
    <property type="entry name" value="Prot-tyrosine_phosphatase-like"/>
</dbReference>
<dbReference type="eggNOG" id="KOG1720">
    <property type="taxonomic scope" value="Eukaryota"/>
</dbReference>
<feature type="region of interest" description="Disordered" evidence="5">
    <location>
        <begin position="632"/>
        <end position="657"/>
    </location>
</feature>
<feature type="compositionally biased region" description="Low complexity" evidence="5">
    <location>
        <begin position="418"/>
        <end position="437"/>
    </location>
</feature>
<dbReference type="Pfam" id="PF14671">
    <property type="entry name" value="DSPn"/>
    <property type="match status" value="1"/>
</dbReference>
<feature type="region of interest" description="Disordered" evidence="5">
    <location>
        <begin position="418"/>
        <end position="481"/>
    </location>
</feature>
<feature type="compositionally biased region" description="Basic residues" evidence="5">
    <location>
        <begin position="534"/>
        <end position="545"/>
    </location>
</feature>
<dbReference type="FunFam" id="3.90.190.10:FF:000404">
    <property type="entry name" value="Dual specificity protein phosphatase CDC14B-like Protein"/>
    <property type="match status" value="1"/>
</dbReference>
<dbReference type="InterPro" id="IPR050561">
    <property type="entry name" value="PTP"/>
</dbReference>
<feature type="domain" description="Tyrosine-protein phosphatase" evidence="6">
    <location>
        <begin position="201"/>
        <end position="348"/>
    </location>
</feature>
<dbReference type="InterPro" id="IPR044506">
    <property type="entry name" value="CDC14_C"/>
</dbReference>
<evidence type="ECO:0000256" key="2">
    <source>
        <dbReference type="ARBA" id="ARBA00013064"/>
    </source>
</evidence>
<dbReference type="GO" id="GO:0032467">
    <property type="term" value="P:positive regulation of cytokinesis"/>
    <property type="evidence" value="ECO:0000318"/>
    <property type="project" value="GO_Central"/>
</dbReference>
<dbReference type="FunFam" id="3.90.190.10:FF:000006">
    <property type="entry name" value="Dual specificity protein phosphatase CDC14B"/>
    <property type="match status" value="1"/>
</dbReference>
<dbReference type="PROSITE" id="PS50056">
    <property type="entry name" value="TYR_PHOSPHATASE_2"/>
    <property type="match status" value="1"/>
</dbReference>
<feature type="compositionally biased region" description="Basic residues" evidence="5">
    <location>
        <begin position="648"/>
        <end position="657"/>
    </location>
</feature>
<dbReference type="SMART" id="SM00195">
    <property type="entry name" value="DSPc"/>
    <property type="match status" value="1"/>
</dbReference>
<evidence type="ECO:0000313" key="10">
    <source>
        <dbReference type="Proteomes" id="UP000015101"/>
    </source>
</evidence>
<dbReference type="CDD" id="cd17657">
    <property type="entry name" value="CDC14_N"/>
    <property type="match status" value="1"/>
</dbReference>
<dbReference type="RefSeq" id="XP_009016033.1">
    <property type="nucleotide sequence ID" value="XM_009017785.1"/>
</dbReference>
<feature type="compositionally biased region" description="Acidic residues" evidence="5">
    <location>
        <begin position="453"/>
        <end position="473"/>
    </location>
</feature>
<evidence type="ECO:0000256" key="5">
    <source>
        <dbReference type="SAM" id="MobiDB-lite"/>
    </source>
</evidence>
<feature type="domain" description="Tyrosine specific protein phosphatases" evidence="7">
    <location>
        <begin position="266"/>
        <end position="331"/>
    </location>
</feature>
<evidence type="ECO:0000256" key="1">
    <source>
        <dbReference type="ARBA" id="ARBA00007315"/>
    </source>
</evidence>
<dbReference type="InterPro" id="IPR003595">
    <property type="entry name" value="Tyr_Pase_cat"/>
</dbReference>
<keyword evidence="4" id="KW-0904">Protein phosphatase</keyword>
<dbReference type="FunCoup" id="T1FPZ6">
    <property type="interactions" value="22"/>
</dbReference>
<sequence length="657" mass="72867">MRDPIEYIEIIPGRLYFYIIKDPEWTPLKNTEEYHFFCTDFVFKYVNFHEDFGPLNLACIYKYSILLDRKQKMKSMCRKKIVHYTVCNVPNDATHYKINAAFLIGTYMISHLKKNAQEVYNMLSNDGLEDYEYFRDASAGLCKYQLSLLDCLEGFEKALNVGIFDFDSFDPDYYSHYEKVENGDMNWIVPGKMMAFCSPHLCSKIDRGVTLHGPELYIEHFKKANINVVVRLNNKTYESNSFKKAGLQHHDLYFPDGSTPSVCLVEKFLKICREAEAKGVAVAVHCKAGLGRTGTLISCYLMDKYGMTAKQSIAWTRIARPGSVMGVQQNFLEKMESSLLRKEEKLSLSLSSLPSPQVDSNNDASPEKKSSTSLPPTSSPPSVAATTDTTACISDIENGLNDIALDRNKTAHVLSSLHNTSSISDSSSNSTSKSSRAGEVEDDVDDVIAAVVDGEEEERDGNVDDELGNDDDAENKTRRIKKKTQGDILNAIKIKRLRKQIDDDSMSGRSSLVRSCKAAKQSISEKSLESSHFTKLRHAAVRRVPTHLPSKKTSTSSSSLNSHLPNKRHSSSKLDASATATTCSRGRGAAGNIGGAFIVQTNTADLTSNVVGEAATVTSKVAKKSPRKSALNVVSNDSSEASTSVQTRMRKQTNMRI</sequence>
<evidence type="ECO:0000256" key="3">
    <source>
        <dbReference type="ARBA" id="ARBA00022801"/>
    </source>
</evidence>
<name>T1FPZ6_HELRO</name>
<dbReference type="CDD" id="cd14499">
    <property type="entry name" value="CDC14_C"/>
    <property type="match status" value="1"/>
</dbReference>
<keyword evidence="3" id="KW-0378">Hydrolase</keyword>
<dbReference type="PROSITE" id="PS50054">
    <property type="entry name" value="TYR_PHOSPHATASE_DUAL"/>
    <property type="match status" value="1"/>
</dbReference>
<dbReference type="Gene3D" id="3.90.190.10">
    <property type="entry name" value="Protein tyrosine phosphatase superfamily"/>
    <property type="match status" value="2"/>
</dbReference>